<evidence type="ECO:0000313" key="2">
    <source>
        <dbReference type="Proteomes" id="UP000324222"/>
    </source>
</evidence>
<dbReference type="EMBL" id="VSRR010000854">
    <property type="protein sequence ID" value="MPC20276.1"/>
    <property type="molecule type" value="Genomic_DNA"/>
</dbReference>
<evidence type="ECO:0000313" key="1">
    <source>
        <dbReference type="EMBL" id="MPC20276.1"/>
    </source>
</evidence>
<reference evidence="1 2" key="1">
    <citation type="submission" date="2019-05" db="EMBL/GenBank/DDBJ databases">
        <title>Another draft genome of Portunus trituberculatus and its Hox gene families provides insights of decapod evolution.</title>
        <authorList>
            <person name="Jeong J.-H."/>
            <person name="Song I."/>
            <person name="Kim S."/>
            <person name="Choi T."/>
            <person name="Kim D."/>
            <person name="Ryu S."/>
            <person name="Kim W."/>
        </authorList>
    </citation>
    <scope>NUCLEOTIDE SEQUENCE [LARGE SCALE GENOMIC DNA]</scope>
    <source>
        <tissue evidence="1">Muscle</tissue>
    </source>
</reference>
<dbReference type="OrthoDB" id="546861at2759"/>
<accession>A0A5B7DGP0</accession>
<dbReference type="Proteomes" id="UP000324222">
    <property type="component" value="Unassembled WGS sequence"/>
</dbReference>
<proteinExistence type="predicted"/>
<sequence length="81" mass="9131">MAAVAVRRVPSRYAPGGTPARAAALARNKSVRKSFKEVNAFRYSNFIDLLYFSSRKYVVKESRCCCCFLVESRHVTRPGLV</sequence>
<organism evidence="1 2">
    <name type="scientific">Portunus trituberculatus</name>
    <name type="common">Swimming crab</name>
    <name type="synonym">Neptunus trituberculatus</name>
    <dbReference type="NCBI Taxonomy" id="210409"/>
    <lineage>
        <taxon>Eukaryota</taxon>
        <taxon>Metazoa</taxon>
        <taxon>Ecdysozoa</taxon>
        <taxon>Arthropoda</taxon>
        <taxon>Crustacea</taxon>
        <taxon>Multicrustacea</taxon>
        <taxon>Malacostraca</taxon>
        <taxon>Eumalacostraca</taxon>
        <taxon>Eucarida</taxon>
        <taxon>Decapoda</taxon>
        <taxon>Pleocyemata</taxon>
        <taxon>Brachyura</taxon>
        <taxon>Eubrachyura</taxon>
        <taxon>Portunoidea</taxon>
        <taxon>Portunidae</taxon>
        <taxon>Portuninae</taxon>
        <taxon>Portunus</taxon>
    </lineage>
</organism>
<keyword evidence="2" id="KW-1185">Reference proteome</keyword>
<name>A0A5B7DGP0_PORTR</name>
<dbReference type="AlphaFoldDB" id="A0A5B7DGP0"/>
<comment type="caution">
    <text evidence="1">The sequence shown here is derived from an EMBL/GenBank/DDBJ whole genome shotgun (WGS) entry which is preliminary data.</text>
</comment>
<protein>
    <submittedName>
        <fullName evidence="1">Uncharacterized protein</fullName>
    </submittedName>
</protein>
<gene>
    <name evidence="1" type="ORF">E2C01_013212</name>
</gene>